<reference evidence="4" key="1">
    <citation type="submission" date="2020-05" db="EMBL/GenBank/DDBJ databases">
        <title>WGS assembly of Corymbia citriodora subspecies variegata.</title>
        <authorList>
            <person name="Barry K."/>
            <person name="Hundley H."/>
            <person name="Shu S."/>
            <person name="Jenkins J."/>
            <person name="Grimwood J."/>
            <person name="Baten A."/>
        </authorList>
    </citation>
    <scope>NUCLEOTIDE SEQUENCE</scope>
    <source>
        <strain evidence="4">CV2-018</strain>
    </source>
</reference>
<keyword evidence="5" id="KW-1185">Reference proteome</keyword>
<dbReference type="AlphaFoldDB" id="A0A8T0CJM2"/>
<dbReference type="PANTHER" id="PTHR22789">
    <property type="entry name" value="FUCULOSE PHOSPHATE ALDOLASE"/>
    <property type="match status" value="1"/>
</dbReference>
<dbReference type="Gramene" id="rna-gnl|WGS:JABURB|Cocit.L4656.1">
    <property type="protein sequence ID" value="cds-KAF7846296.1"/>
    <property type="gene ID" value="gene-BT93_L4656"/>
</dbReference>
<organism evidence="4 5">
    <name type="scientific">Corymbia citriodora subsp. variegata</name>
    <dbReference type="NCBI Taxonomy" id="360336"/>
    <lineage>
        <taxon>Eukaryota</taxon>
        <taxon>Viridiplantae</taxon>
        <taxon>Streptophyta</taxon>
        <taxon>Embryophyta</taxon>
        <taxon>Tracheophyta</taxon>
        <taxon>Spermatophyta</taxon>
        <taxon>Magnoliopsida</taxon>
        <taxon>eudicotyledons</taxon>
        <taxon>Gunneridae</taxon>
        <taxon>Pentapetalae</taxon>
        <taxon>rosids</taxon>
        <taxon>malvids</taxon>
        <taxon>Myrtales</taxon>
        <taxon>Myrtaceae</taxon>
        <taxon>Myrtoideae</taxon>
        <taxon>Eucalypteae</taxon>
        <taxon>Corymbia</taxon>
    </lineage>
</organism>
<dbReference type="OrthoDB" id="2932980at2759"/>
<dbReference type="GO" id="GO:0019323">
    <property type="term" value="P:pentose catabolic process"/>
    <property type="evidence" value="ECO:0007669"/>
    <property type="project" value="TreeGrafter"/>
</dbReference>
<evidence type="ECO:0000313" key="4">
    <source>
        <dbReference type="EMBL" id="KAF7846296.1"/>
    </source>
</evidence>
<gene>
    <name evidence="4" type="ORF">BT93_L4656</name>
</gene>
<name>A0A8T0CJM2_CORYI</name>
<dbReference type="InterPro" id="IPR050197">
    <property type="entry name" value="Aldolase_class_II_sugar_metab"/>
</dbReference>
<protein>
    <recommendedName>
        <fullName evidence="3">Class II aldolase/adducin N-terminal domain-containing protein</fullName>
    </recommendedName>
</protein>
<dbReference type="GO" id="GO:0016832">
    <property type="term" value="F:aldehyde-lyase activity"/>
    <property type="evidence" value="ECO:0007669"/>
    <property type="project" value="TreeGrafter"/>
</dbReference>
<dbReference type="Pfam" id="PF00596">
    <property type="entry name" value="Aldolase_II"/>
    <property type="match status" value="1"/>
</dbReference>
<comment type="caution">
    <text evidence="4">The sequence shown here is derived from an EMBL/GenBank/DDBJ whole genome shotgun (WGS) entry which is preliminary data.</text>
</comment>
<dbReference type="InterPro" id="IPR001303">
    <property type="entry name" value="Aldolase_II/adducin_N"/>
</dbReference>
<dbReference type="SUPFAM" id="SSF53639">
    <property type="entry name" value="AraD/HMP-PK domain-like"/>
    <property type="match status" value="1"/>
</dbReference>
<dbReference type="Proteomes" id="UP000806378">
    <property type="component" value="Unassembled WGS sequence"/>
</dbReference>
<dbReference type="Gene3D" id="3.40.225.10">
    <property type="entry name" value="Class II aldolase/adducin N-terminal domain"/>
    <property type="match status" value="1"/>
</dbReference>
<evidence type="ECO:0000313" key="5">
    <source>
        <dbReference type="Proteomes" id="UP000806378"/>
    </source>
</evidence>
<accession>A0A8T0CJM2</accession>
<evidence type="ECO:0000259" key="3">
    <source>
        <dbReference type="SMART" id="SM01007"/>
    </source>
</evidence>
<feature type="domain" description="Class II aldolase/adducin N-terminal" evidence="3">
    <location>
        <begin position="12"/>
        <end position="229"/>
    </location>
</feature>
<keyword evidence="2" id="KW-0456">Lyase</keyword>
<dbReference type="GO" id="GO:0005829">
    <property type="term" value="C:cytosol"/>
    <property type="evidence" value="ECO:0007669"/>
    <property type="project" value="TreeGrafter"/>
</dbReference>
<dbReference type="GO" id="GO:0046872">
    <property type="term" value="F:metal ion binding"/>
    <property type="evidence" value="ECO:0007669"/>
    <property type="project" value="UniProtKB-KW"/>
</dbReference>
<evidence type="ECO:0000256" key="1">
    <source>
        <dbReference type="ARBA" id="ARBA00022723"/>
    </source>
</evidence>
<proteinExistence type="predicted"/>
<dbReference type="EMBL" id="MU093855">
    <property type="protein sequence ID" value="KAF7846296.1"/>
    <property type="molecule type" value="Genomic_DNA"/>
</dbReference>
<sequence length="303" mass="33035">MASESVPESLLSTLVTANHILHYQSVVDAYGHISVRNPSNPATFFLSGSLAPALVSSLSDLVEYNVEDASAVREDAPRGYAERFIHSEIYKKYKDVNSVIHSHSETVVPYSISSVPLRPVLHMGGVMGAQVPIYDIALHYTAADSRHDLLVTNQHLGAALAAGFSPSTLISKTNNVIMSYLSSAPSQPTAFPTNPTVLMRGHGFTCVGTTIEEAVYRAVYTCTNAKIQTTSLLLQGGFNTAMLGEKMGREDAHKVRLEEIKYLSERECKDAWEANKANASRPWKLWCAEVKASGLYKNEVQGS</sequence>
<dbReference type="InterPro" id="IPR036409">
    <property type="entry name" value="Aldolase_II/adducin_N_sf"/>
</dbReference>
<dbReference type="SMART" id="SM01007">
    <property type="entry name" value="Aldolase_II"/>
    <property type="match status" value="1"/>
</dbReference>
<keyword evidence="1" id="KW-0479">Metal-binding</keyword>
<dbReference type="PANTHER" id="PTHR22789:SF0">
    <property type="entry name" value="3-OXO-TETRONATE 4-PHOSPHATE DECARBOXYLASE-RELATED"/>
    <property type="match status" value="1"/>
</dbReference>
<evidence type="ECO:0000256" key="2">
    <source>
        <dbReference type="ARBA" id="ARBA00023239"/>
    </source>
</evidence>